<protein>
    <submittedName>
        <fullName evidence="3">Plasmid stabilization system protein</fullName>
    </submittedName>
</protein>
<dbReference type="KEGG" id="pnd:Pla175_49550"/>
<evidence type="ECO:0000256" key="2">
    <source>
        <dbReference type="ARBA" id="ARBA00022649"/>
    </source>
</evidence>
<evidence type="ECO:0000313" key="3">
    <source>
        <dbReference type="EMBL" id="QDU91526.1"/>
    </source>
</evidence>
<evidence type="ECO:0000256" key="1">
    <source>
        <dbReference type="ARBA" id="ARBA00006226"/>
    </source>
</evidence>
<dbReference type="Gene3D" id="3.30.2310.20">
    <property type="entry name" value="RelE-like"/>
    <property type="match status" value="1"/>
</dbReference>
<name>A0A518DJA2_9BACT</name>
<dbReference type="Pfam" id="PF05016">
    <property type="entry name" value="ParE_toxin"/>
    <property type="match status" value="1"/>
</dbReference>
<dbReference type="Proteomes" id="UP000317429">
    <property type="component" value="Chromosome"/>
</dbReference>
<gene>
    <name evidence="3" type="ORF">Pla175_49550</name>
</gene>
<dbReference type="InterPro" id="IPR007712">
    <property type="entry name" value="RelE/ParE_toxin"/>
</dbReference>
<proteinExistence type="inferred from homology"/>
<dbReference type="InterPro" id="IPR051803">
    <property type="entry name" value="TA_system_RelE-like_toxin"/>
</dbReference>
<dbReference type="AlphaFoldDB" id="A0A518DJA2"/>
<comment type="similarity">
    <text evidence="1">Belongs to the RelE toxin family.</text>
</comment>
<accession>A0A518DJA2</accession>
<keyword evidence="4" id="KW-1185">Reference proteome</keyword>
<organism evidence="3 4">
    <name type="scientific">Pirellulimonas nuda</name>
    <dbReference type="NCBI Taxonomy" id="2528009"/>
    <lineage>
        <taxon>Bacteria</taxon>
        <taxon>Pseudomonadati</taxon>
        <taxon>Planctomycetota</taxon>
        <taxon>Planctomycetia</taxon>
        <taxon>Pirellulales</taxon>
        <taxon>Lacipirellulaceae</taxon>
        <taxon>Pirellulimonas</taxon>
    </lineage>
</organism>
<dbReference type="RefSeq" id="WP_197527128.1">
    <property type="nucleotide sequence ID" value="NZ_CP036291.1"/>
</dbReference>
<sequence>MSALRVHHSSAADRDVGNIVLTISRDNPAAALRVADAIDATVRLIAKSPALGEAYPHPRHAGLRRFLVNQFPNYAVYYQADPNELFVVRVLHAARDVASALSG</sequence>
<dbReference type="EMBL" id="CP036291">
    <property type="protein sequence ID" value="QDU91526.1"/>
    <property type="molecule type" value="Genomic_DNA"/>
</dbReference>
<evidence type="ECO:0000313" key="4">
    <source>
        <dbReference type="Proteomes" id="UP000317429"/>
    </source>
</evidence>
<reference evidence="3 4" key="1">
    <citation type="submission" date="2019-02" db="EMBL/GenBank/DDBJ databases">
        <title>Deep-cultivation of Planctomycetes and their phenomic and genomic characterization uncovers novel biology.</title>
        <authorList>
            <person name="Wiegand S."/>
            <person name="Jogler M."/>
            <person name="Boedeker C."/>
            <person name="Pinto D."/>
            <person name="Vollmers J."/>
            <person name="Rivas-Marin E."/>
            <person name="Kohn T."/>
            <person name="Peeters S.H."/>
            <person name="Heuer A."/>
            <person name="Rast P."/>
            <person name="Oberbeckmann S."/>
            <person name="Bunk B."/>
            <person name="Jeske O."/>
            <person name="Meyerdierks A."/>
            <person name="Storesund J.E."/>
            <person name="Kallscheuer N."/>
            <person name="Luecker S."/>
            <person name="Lage O.M."/>
            <person name="Pohl T."/>
            <person name="Merkel B.J."/>
            <person name="Hornburger P."/>
            <person name="Mueller R.-W."/>
            <person name="Bruemmer F."/>
            <person name="Labrenz M."/>
            <person name="Spormann A.M."/>
            <person name="Op den Camp H."/>
            <person name="Overmann J."/>
            <person name="Amann R."/>
            <person name="Jetten M.S.M."/>
            <person name="Mascher T."/>
            <person name="Medema M.H."/>
            <person name="Devos D.P."/>
            <person name="Kaster A.-K."/>
            <person name="Ovreas L."/>
            <person name="Rohde M."/>
            <person name="Galperin M.Y."/>
            <person name="Jogler C."/>
        </authorList>
    </citation>
    <scope>NUCLEOTIDE SEQUENCE [LARGE SCALE GENOMIC DNA]</scope>
    <source>
        <strain evidence="3 4">Pla175</strain>
    </source>
</reference>
<keyword evidence="2" id="KW-1277">Toxin-antitoxin system</keyword>
<dbReference type="InterPro" id="IPR035093">
    <property type="entry name" value="RelE/ParE_toxin_dom_sf"/>
</dbReference>
<dbReference type="PANTHER" id="PTHR33755">
    <property type="entry name" value="TOXIN PARE1-RELATED"/>
    <property type="match status" value="1"/>
</dbReference>